<dbReference type="SUPFAM" id="SSF53955">
    <property type="entry name" value="Lysozyme-like"/>
    <property type="match status" value="1"/>
</dbReference>
<organism evidence="4 5">
    <name type="scientific">Roseinatronobacter monicus</name>
    <dbReference type="NCBI Taxonomy" id="393481"/>
    <lineage>
        <taxon>Bacteria</taxon>
        <taxon>Pseudomonadati</taxon>
        <taxon>Pseudomonadota</taxon>
        <taxon>Alphaproteobacteria</taxon>
        <taxon>Rhodobacterales</taxon>
        <taxon>Paracoccaceae</taxon>
        <taxon>Roseinatronobacter</taxon>
    </lineage>
</organism>
<dbReference type="CDD" id="cd13400">
    <property type="entry name" value="LT_IagB-like"/>
    <property type="match status" value="1"/>
</dbReference>
<evidence type="ECO:0000313" key="5">
    <source>
        <dbReference type="Proteomes" id="UP000320582"/>
    </source>
</evidence>
<gene>
    <name evidence="4" type="ORF">BD293_1972</name>
</gene>
<comment type="similarity">
    <text evidence="1">Belongs to the virb1 family.</text>
</comment>
<evidence type="ECO:0000256" key="1">
    <source>
        <dbReference type="ARBA" id="ARBA00009387"/>
    </source>
</evidence>
<evidence type="ECO:0000259" key="3">
    <source>
        <dbReference type="Pfam" id="PF01464"/>
    </source>
</evidence>
<proteinExistence type="inferred from homology"/>
<name>A0A543KE26_9RHOB</name>
<reference evidence="4 5" key="1">
    <citation type="submission" date="2019-06" db="EMBL/GenBank/DDBJ databases">
        <title>Genomic Encyclopedia of Archaeal and Bacterial Type Strains, Phase II (KMG-II): from individual species to whole genera.</title>
        <authorList>
            <person name="Goeker M."/>
        </authorList>
    </citation>
    <scope>NUCLEOTIDE SEQUENCE [LARGE SCALE GENOMIC DNA]</scope>
    <source>
        <strain evidence="4 5">DSM 18423</strain>
    </source>
</reference>
<dbReference type="EMBL" id="VFPT01000001">
    <property type="protein sequence ID" value="TQM93340.1"/>
    <property type="molecule type" value="Genomic_DNA"/>
</dbReference>
<dbReference type="Gene3D" id="1.10.530.10">
    <property type="match status" value="1"/>
</dbReference>
<comment type="caution">
    <text evidence="4">The sequence shown here is derived from an EMBL/GenBank/DDBJ whole genome shotgun (WGS) entry which is preliminary data.</text>
</comment>
<keyword evidence="2" id="KW-1133">Transmembrane helix</keyword>
<dbReference type="InterPro" id="IPR008258">
    <property type="entry name" value="Transglycosylase_SLT_dom_1"/>
</dbReference>
<protein>
    <submittedName>
        <fullName evidence="4">Transglycosylase-like protein with SLT domain</fullName>
    </submittedName>
</protein>
<dbReference type="InterPro" id="IPR023346">
    <property type="entry name" value="Lysozyme-like_dom_sf"/>
</dbReference>
<feature type="transmembrane region" description="Helical" evidence="2">
    <location>
        <begin position="12"/>
        <end position="34"/>
    </location>
</feature>
<keyword evidence="2" id="KW-0812">Transmembrane</keyword>
<evidence type="ECO:0000256" key="2">
    <source>
        <dbReference type="SAM" id="Phobius"/>
    </source>
</evidence>
<keyword evidence="5" id="KW-1185">Reference proteome</keyword>
<dbReference type="AlphaFoldDB" id="A0A543KE26"/>
<sequence>MARPDDRIALKLLQMACFVLAGLIILSILAWPVLSRASPQAQLCEAAAQQAATRHGVPMDVLRAVALVETGRSRAGQMEPWPWAIHAVGRGQWFDNRAKAVAFAQTKLDAGHRNVDLGCFQINYRWHGQNFTSLDAMIDPARNADYAARLLAQHKARLGAWELAAGAYHSATPHHAQRYIARFRQMRAQASPDMPPPSPDRGTNRFVLLTSAGSTSMGSLVPLSGQALSARLIDLAPRKP</sequence>
<dbReference type="Pfam" id="PF01464">
    <property type="entry name" value="SLT"/>
    <property type="match status" value="1"/>
</dbReference>
<accession>A0A543KE26</accession>
<keyword evidence="2" id="KW-0472">Membrane</keyword>
<dbReference type="RefSeq" id="WP_246086261.1">
    <property type="nucleotide sequence ID" value="NZ_VFPT01000001.1"/>
</dbReference>
<evidence type="ECO:0000313" key="4">
    <source>
        <dbReference type="EMBL" id="TQM93340.1"/>
    </source>
</evidence>
<dbReference type="Proteomes" id="UP000320582">
    <property type="component" value="Unassembled WGS sequence"/>
</dbReference>
<feature type="domain" description="Transglycosylase SLT" evidence="3">
    <location>
        <begin position="111"/>
        <end position="175"/>
    </location>
</feature>